<evidence type="ECO:0000313" key="4">
    <source>
        <dbReference type="Proteomes" id="UP000288929"/>
    </source>
</evidence>
<organism evidence="3 4">
    <name type="scientific">Corynebacterium pelargi</name>
    <dbReference type="NCBI Taxonomy" id="1471400"/>
    <lineage>
        <taxon>Bacteria</taxon>
        <taxon>Bacillati</taxon>
        <taxon>Actinomycetota</taxon>
        <taxon>Actinomycetes</taxon>
        <taxon>Mycobacteriales</taxon>
        <taxon>Corynebacteriaceae</taxon>
        <taxon>Corynebacterium</taxon>
    </lineage>
</organism>
<name>A0A410WBP0_9CORY</name>
<dbReference type="AlphaFoldDB" id="A0A410WBP0"/>
<proteinExistence type="predicted"/>
<evidence type="ECO:0000313" key="3">
    <source>
        <dbReference type="EMBL" id="QAU53344.1"/>
    </source>
</evidence>
<sequence length="134" mass="14961">MSSNNQPQPTPDPIDSDDSQPDTRTDSSSDLVPYLNPDPHSDSNALPGIQAFHSLGSIAPFMTLWQLYAGYHYPEESDAIGKYHCFTSDHKWVVRLCFAVDFLIRVVLVLLVLVVILRGLSLWPLIPQGENPQN</sequence>
<dbReference type="EMBL" id="CP035299">
    <property type="protein sequence ID" value="QAU53344.1"/>
    <property type="molecule type" value="Genomic_DNA"/>
</dbReference>
<protein>
    <submittedName>
        <fullName evidence="3">Uncharacterized protein</fullName>
    </submittedName>
</protein>
<keyword evidence="2" id="KW-0812">Transmembrane</keyword>
<feature type="transmembrane region" description="Helical" evidence="2">
    <location>
        <begin position="92"/>
        <end position="117"/>
    </location>
</feature>
<dbReference type="Proteomes" id="UP000288929">
    <property type="component" value="Chromosome"/>
</dbReference>
<gene>
    <name evidence="3" type="ORF">CPELA_10485</name>
</gene>
<dbReference type="KEGG" id="cpeg:CPELA_10485"/>
<reference evidence="3 4" key="1">
    <citation type="submission" date="2019-01" db="EMBL/GenBank/DDBJ databases">
        <authorList>
            <person name="Ruckert C."/>
            <person name="Busche T."/>
            <person name="Kalinowski J."/>
        </authorList>
    </citation>
    <scope>NUCLEOTIDE SEQUENCE [LARGE SCALE GENOMIC DNA]</scope>
    <source>
        <strain evidence="3 4">136/3</strain>
    </source>
</reference>
<keyword evidence="2" id="KW-0472">Membrane</keyword>
<accession>A0A410WBP0</accession>
<evidence type="ECO:0000256" key="1">
    <source>
        <dbReference type="SAM" id="MobiDB-lite"/>
    </source>
</evidence>
<keyword evidence="4" id="KW-1185">Reference proteome</keyword>
<evidence type="ECO:0000256" key="2">
    <source>
        <dbReference type="SAM" id="Phobius"/>
    </source>
</evidence>
<feature type="region of interest" description="Disordered" evidence="1">
    <location>
        <begin position="1"/>
        <end position="42"/>
    </location>
</feature>
<keyword evidence="2" id="KW-1133">Transmembrane helix</keyword>